<dbReference type="PANTHER" id="PTHR36115">
    <property type="entry name" value="PROLINE-RICH ANTIGEN HOMOLOG-RELATED"/>
    <property type="match status" value="1"/>
</dbReference>
<feature type="domain" description="RDD" evidence="7">
    <location>
        <begin position="12"/>
        <end position="139"/>
    </location>
</feature>
<feature type="transmembrane region" description="Helical" evidence="6">
    <location>
        <begin position="21"/>
        <end position="45"/>
    </location>
</feature>
<dbReference type="AlphaFoldDB" id="A0A1H1F6C7"/>
<evidence type="ECO:0000256" key="1">
    <source>
        <dbReference type="ARBA" id="ARBA00004651"/>
    </source>
</evidence>
<dbReference type="Pfam" id="PF06271">
    <property type="entry name" value="RDD"/>
    <property type="match status" value="1"/>
</dbReference>
<feature type="transmembrane region" description="Helical" evidence="6">
    <location>
        <begin position="51"/>
        <end position="69"/>
    </location>
</feature>
<dbReference type="InterPro" id="IPR010432">
    <property type="entry name" value="RDD"/>
</dbReference>
<evidence type="ECO:0000256" key="4">
    <source>
        <dbReference type="ARBA" id="ARBA00022989"/>
    </source>
</evidence>
<dbReference type="STRING" id="1095778.SAMN04489842_1837"/>
<reference evidence="9" key="1">
    <citation type="submission" date="2016-10" db="EMBL/GenBank/DDBJ databases">
        <authorList>
            <person name="Varghese N."/>
            <person name="Submissions S."/>
        </authorList>
    </citation>
    <scope>NUCLEOTIDE SEQUENCE [LARGE SCALE GENOMIC DNA]</scope>
    <source>
        <strain evidence="9">DSM 24767</strain>
    </source>
</reference>
<dbReference type="Proteomes" id="UP000198848">
    <property type="component" value="Unassembled WGS sequence"/>
</dbReference>
<proteinExistence type="predicted"/>
<comment type="subcellular location">
    <subcellularLocation>
        <location evidence="1">Cell membrane</location>
        <topology evidence="1">Multi-pass membrane protein</topology>
    </subcellularLocation>
</comment>
<evidence type="ECO:0000256" key="3">
    <source>
        <dbReference type="ARBA" id="ARBA00022692"/>
    </source>
</evidence>
<keyword evidence="2" id="KW-1003">Cell membrane</keyword>
<keyword evidence="9" id="KW-1185">Reference proteome</keyword>
<sequence>MVGPQRSRLRHAGLLERGAAWFVDGIASFIAIFVLMFPIIFLFSAGGSADAAEGMGMLVGLVGLIAYYVGSEAKWGQTPGKMLLGIRVVYTDGRECSGAGAVIRNITKLIGGAALLPIIVAIVLILVTDDNQRLGDIFGDTTVVKV</sequence>
<protein>
    <submittedName>
        <fullName evidence="8">Uncharacterized membrane protein YckC, RDD family</fullName>
    </submittedName>
</protein>
<dbReference type="OrthoDB" id="288430at2157"/>
<evidence type="ECO:0000313" key="9">
    <source>
        <dbReference type="Proteomes" id="UP000198848"/>
    </source>
</evidence>
<dbReference type="InterPro" id="IPR051791">
    <property type="entry name" value="Pra-immunoreactive"/>
</dbReference>
<dbReference type="RefSeq" id="WP_090380625.1">
    <property type="nucleotide sequence ID" value="NZ_FNLC01000002.1"/>
</dbReference>
<evidence type="ECO:0000256" key="2">
    <source>
        <dbReference type="ARBA" id="ARBA00022475"/>
    </source>
</evidence>
<keyword evidence="4 6" id="KW-1133">Transmembrane helix</keyword>
<keyword evidence="3 6" id="KW-0812">Transmembrane</keyword>
<organism evidence="8 9">
    <name type="scientific">Natronobacterium texcoconense</name>
    <dbReference type="NCBI Taxonomy" id="1095778"/>
    <lineage>
        <taxon>Archaea</taxon>
        <taxon>Methanobacteriati</taxon>
        <taxon>Methanobacteriota</taxon>
        <taxon>Stenosarchaea group</taxon>
        <taxon>Halobacteria</taxon>
        <taxon>Halobacteriales</taxon>
        <taxon>Natrialbaceae</taxon>
        <taxon>Natronobacterium</taxon>
    </lineage>
</organism>
<keyword evidence="5 6" id="KW-0472">Membrane</keyword>
<name>A0A1H1F6C7_NATTX</name>
<feature type="transmembrane region" description="Helical" evidence="6">
    <location>
        <begin position="109"/>
        <end position="128"/>
    </location>
</feature>
<evidence type="ECO:0000256" key="5">
    <source>
        <dbReference type="ARBA" id="ARBA00023136"/>
    </source>
</evidence>
<dbReference type="GO" id="GO:0005886">
    <property type="term" value="C:plasma membrane"/>
    <property type="evidence" value="ECO:0007669"/>
    <property type="project" value="UniProtKB-SubCell"/>
</dbReference>
<accession>A0A1H1F6C7</accession>
<evidence type="ECO:0000256" key="6">
    <source>
        <dbReference type="SAM" id="Phobius"/>
    </source>
</evidence>
<dbReference type="EMBL" id="FNLC01000002">
    <property type="protein sequence ID" value="SDQ96427.1"/>
    <property type="molecule type" value="Genomic_DNA"/>
</dbReference>
<evidence type="ECO:0000259" key="7">
    <source>
        <dbReference type="Pfam" id="PF06271"/>
    </source>
</evidence>
<evidence type="ECO:0000313" key="8">
    <source>
        <dbReference type="EMBL" id="SDQ96427.1"/>
    </source>
</evidence>
<gene>
    <name evidence="8" type="ORF">SAMN04489842_1837</name>
</gene>